<sequence>MSRKRKITYTLYVDDRDDEKSIGRKVTARRIRSIALRKGEKMSDWADELGVSRQYISQVVNGRRRPQEIRDFIERRLGQKFWPERKKVA</sequence>
<accession>A0A5K7Z135</accession>
<reference evidence="2 3" key="1">
    <citation type="submission" date="2019-11" db="EMBL/GenBank/DDBJ databases">
        <title>Comparative genomics of hydrocarbon-degrading Desulfosarcina strains.</title>
        <authorList>
            <person name="Watanabe M."/>
            <person name="Kojima H."/>
            <person name="Fukui M."/>
        </authorList>
    </citation>
    <scope>NUCLEOTIDE SEQUENCE [LARGE SCALE GENOMIC DNA]</scope>
    <source>
        <strain evidence="2 3">PP31</strain>
    </source>
</reference>
<gene>
    <name evidence="2" type="ORF">DSCW_17870</name>
</gene>
<proteinExistence type="predicted"/>
<dbReference type="KEGG" id="dwd:DSCW_17870"/>
<keyword evidence="3" id="KW-1185">Reference proteome</keyword>
<dbReference type="SUPFAM" id="SSF47413">
    <property type="entry name" value="lambda repressor-like DNA-binding domains"/>
    <property type="match status" value="1"/>
</dbReference>
<organism evidence="2 3">
    <name type="scientific">Desulfosarcina widdelii</name>
    <dbReference type="NCBI Taxonomy" id="947919"/>
    <lineage>
        <taxon>Bacteria</taxon>
        <taxon>Pseudomonadati</taxon>
        <taxon>Thermodesulfobacteriota</taxon>
        <taxon>Desulfobacteria</taxon>
        <taxon>Desulfobacterales</taxon>
        <taxon>Desulfosarcinaceae</taxon>
        <taxon>Desulfosarcina</taxon>
    </lineage>
</organism>
<dbReference type="OrthoDB" id="3188736at2"/>
<dbReference type="Gene3D" id="1.10.260.40">
    <property type="entry name" value="lambda repressor-like DNA-binding domains"/>
    <property type="match status" value="1"/>
</dbReference>
<dbReference type="CDD" id="cd00093">
    <property type="entry name" value="HTH_XRE"/>
    <property type="match status" value="1"/>
</dbReference>
<protein>
    <recommendedName>
        <fullName evidence="1">HTH cro/C1-type domain-containing protein</fullName>
    </recommendedName>
</protein>
<name>A0A5K7Z135_9BACT</name>
<dbReference type="PROSITE" id="PS50943">
    <property type="entry name" value="HTH_CROC1"/>
    <property type="match status" value="1"/>
</dbReference>
<dbReference type="Pfam" id="PF01381">
    <property type="entry name" value="HTH_3"/>
    <property type="match status" value="1"/>
</dbReference>
<dbReference type="InterPro" id="IPR010982">
    <property type="entry name" value="Lambda_DNA-bd_dom_sf"/>
</dbReference>
<dbReference type="Proteomes" id="UP000427769">
    <property type="component" value="Chromosome"/>
</dbReference>
<dbReference type="InterPro" id="IPR001387">
    <property type="entry name" value="Cro/C1-type_HTH"/>
</dbReference>
<dbReference type="RefSeq" id="WP_155303409.1">
    <property type="nucleotide sequence ID" value="NZ_AP021875.1"/>
</dbReference>
<dbReference type="GO" id="GO:0003677">
    <property type="term" value="F:DNA binding"/>
    <property type="evidence" value="ECO:0007669"/>
    <property type="project" value="InterPro"/>
</dbReference>
<evidence type="ECO:0000313" key="2">
    <source>
        <dbReference type="EMBL" id="BBO74370.1"/>
    </source>
</evidence>
<evidence type="ECO:0000313" key="3">
    <source>
        <dbReference type="Proteomes" id="UP000427769"/>
    </source>
</evidence>
<dbReference type="AlphaFoldDB" id="A0A5K7Z135"/>
<evidence type="ECO:0000259" key="1">
    <source>
        <dbReference type="PROSITE" id="PS50943"/>
    </source>
</evidence>
<dbReference type="EMBL" id="AP021875">
    <property type="protein sequence ID" value="BBO74370.1"/>
    <property type="molecule type" value="Genomic_DNA"/>
</dbReference>
<feature type="domain" description="HTH cro/C1-type" evidence="1">
    <location>
        <begin position="46"/>
        <end position="66"/>
    </location>
</feature>